<dbReference type="GO" id="GO:0070034">
    <property type="term" value="F:telomerase RNA binding"/>
    <property type="evidence" value="ECO:0007669"/>
    <property type="project" value="TreeGrafter"/>
</dbReference>
<dbReference type="Gene3D" id="1.10.132.70">
    <property type="match status" value="1"/>
</dbReference>
<evidence type="ECO:0000256" key="14">
    <source>
        <dbReference type="SAM" id="MobiDB-lite"/>
    </source>
</evidence>
<keyword evidence="4 13" id="KW-0158">Chromosome</keyword>
<dbReference type="EC" id="2.7.7.49" evidence="2 13"/>
<reference evidence="16 17" key="1">
    <citation type="journal article" date="2021" name="MBio">
        <title>A New Model Trypanosomatid, Novymonas esmeraldas: Genomic Perception of Its 'Candidatus Pandoraea novymonadis' Endosymbiont.</title>
        <authorList>
            <person name="Zakharova A."/>
            <person name="Saura A."/>
            <person name="Butenko A."/>
            <person name="Podesvova L."/>
            <person name="Warmusova S."/>
            <person name="Kostygov A.Y."/>
            <person name="Nenarokova A."/>
            <person name="Lukes J."/>
            <person name="Opperdoes F.R."/>
            <person name="Yurchenko V."/>
        </authorList>
    </citation>
    <scope>NUCLEOTIDE SEQUENCE [LARGE SCALE GENOMIC DNA]</scope>
    <source>
        <strain evidence="16 17">E262AT.01</strain>
    </source>
</reference>
<dbReference type="GO" id="GO:0003720">
    <property type="term" value="F:telomerase activity"/>
    <property type="evidence" value="ECO:0007669"/>
    <property type="project" value="InterPro"/>
</dbReference>
<feature type="region of interest" description="Disordered" evidence="14">
    <location>
        <begin position="230"/>
        <end position="269"/>
    </location>
</feature>
<keyword evidence="6 13" id="KW-0548">Nucleotidyltransferase</keyword>
<keyword evidence="9 13" id="KW-0779">Telomere</keyword>
<dbReference type="GO" id="GO:0042162">
    <property type="term" value="F:telomeric DNA binding"/>
    <property type="evidence" value="ECO:0007669"/>
    <property type="project" value="TreeGrafter"/>
</dbReference>
<dbReference type="GO" id="GO:0000333">
    <property type="term" value="C:telomerase catalytic core complex"/>
    <property type="evidence" value="ECO:0007669"/>
    <property type="project" value="TreeGrafter"/>
</dbReference>
<feature type="region of interest" description="Disordered" evidence="14">
    <location>
        <begin position="1248"/>
        <end position="1273"/>
    </location>
</feature>
<dbReference type="SMART" id="SM00975">
    <property type="entry name" value="Telomerase_RBD"/>
    <property type="match status" value="1"/>
</dbReference>
<proteinExistence type="inferred from homology"/>
<dbReference type="EMBL" id="JAECZO010000006">
    <property type="protein sequence ID" value="KAK7200479.1"/>
    <property type="molecule type" value="Genomic_DNA"/>
</dbReference>
<gene>
    <name evidence="16" type="ORF">NESM_000102700</name>
</gene>
<evidence type="ECO:0000256" key="1">
    <source>
        <dbReference type="ARBA" id="ARBA00008001"/>
    </source>
</evidence>
<feature type="compositionally biased region" description="Low complexity" evidence="14">
    <location>
        <begin position="92"/>
        <end position="102"/>
    </location>
</feature>
<organism evidence="16 17">
    <name type="scientific">Novymonas esmeraldas</name>
    <dbReference type="NCBI Taxonomy" id="1808958"/>
    <lineage>
        <taxon>Eukaryota</taxon>
        <taxon>Discoba</taxon>
        <taxon>Euglenozoa</taxon>
        <taxon>Kinetoplastea</taxon>
        <taxon>Metakinetoplastina</taxon>
        <taxon>Trypanosomatida</taxon>
        <taxon>Trypanosomatidae</taxon>
        <taxon>Novymonas</taxon>
    </lineage>
</organism>
<keyword evidence="17" id="KW-1185">Reference proteome</keyword>
<evidence type="ECO:0000259" key="15">
    <source>
        <dbReference type="PROSITE" id="PS50878"/>
    </source>
</evidence>
<evidence type="ECO:0000256" key="7">
    <source>
        <dbReference type="ARBA" id="ARBA00022723"/>
    </source>
</evidence>
<evidence type="ECO:0000256" key="10">
    <source>
        <dbReference type="ARBA" id="ARBA00022918"/>
    </source>
</evidence>
<evidence type="ECO:0000256" key="3">
    <source>
        <dbReference type="ARBA" id="ARBA00016182"/>
    </source>
</evidence>
<comment type="subcellular location">
    <subcellularLocation>
        <location evidence="13">Nucleus</location>
    </subcellularLocation>
    <subcellularLocation>
        <location evidence="13">Chromosome</location>
        <location evidence="13">Telomere</location>
    </subcellularLocation>
</comment>
<evidence type="ECO:0000256" key="2">
    <source>
        <dbReference type="ARBA" id="ARBA00012493"/>
    </source>
</evidence>
<keyword evidence="5 13" id="KW-0808">Transferase</keyword>
<dbReference type="Proteomes" id="UP001430356">
    <property type="component" value="Unassembled WGS sequence"/>
</dbReference>
<feature type="compositionally biased region" description="Basic and acidic residues" evidence="14">
    <location>
        <begin position="239"/>
        <end position="252"/>
    </location>
</feature>
<accession>A0AAW0F495</accession>
<keyword evidence="8 13" id="KW-0460">Magnesium</keyword>
<dbReference type="InterPro" id="IPR021891">
    <property type="entry name" value="Telomerase_RBD"/>
</dbReference>
<feature type="compositionally biased region" description="Basic residues" evidence="14">
    <location>
        <begin position="253"/>
        <end position="266"/>
    </location>
</feature>
<dbReference type="PANTHER" id="PTHR12066">
    <property type="entry name" value="TELOMERASE REVERSE TRANSCRIPTASE"/>
    <property type="match status" value="1"/>
</dbReference>
<dbReference type="GO" id="GO:0046872">
    <property type="term" value="F:metal ion binding"/>
    <property type="evidence" value="ECO:0007669"/>
    <property type="project" value="UniProtKB-KW"/>
</dbReference>
<dbReference type="CDD" id="cd01648">
    <property type="entry name" value="TERT"/>
    <property type="match status" value="1"/>
</dbReference>
<evidence type="ECO:0000256" key="4">
    <source>
        <dbReference type="ARBA" id="ARBA00022454"/>
    </source>
</evidence>
<evidence type="ECO:0000256" key="12">
    <source>
        <dbReference type="ARBA" id="ARBA00048173"/>
    </source>
</evidence>
<keyword evidence="10 13" id="KW-0695">RNA-directed DNA polymerase</keyword>
<keyword evidence="7 13" id="KW-0479">Metal-binding</keyword>
<dbReference type="GO" id="GO:0000781">
    <property type="term" value="C:chromosome, telomeric region"/>
    <property type="evidence" value="ECO:0007669"/>
    <property type="project" value="UniProtKB-SubCell"/>
</dbReference>
<evidence type="ECO:0000256" key="13">
    <source>
        <dbReference type="RuleBase" id="RU365061"/>
    </source>
</evidence>
<comment type="catalytic activity">
    <reaction evidence="12 13">
        <text>DNA(n) + a 2'-deoxyribonucleoside 5'-triphosphate = DNA(n+1) + diphosphate</text>
        <dbReference type="Rhea" id="RHEA:22508"/>
        <dbReference type="Rhea" id="RHEA-COMP:17339"/>
        <dbReference type="Rhea" id="RHEA-COMP:17340"/>
        <dbReference type="ChEBI" id="CHEBI:33019"/>
        <dbReference type="ChEBI" id="CHEBI:61560"/>
        <dbReference type="ChEBI" id="CHEBI:173112"/>
        <dbReference type="EC" id="2.7.7.49"/>
    </reaction>
</comment>
<feature type="region of interest" description="Disordered" evidence="14">
    <location>
        <begin position="86"/>
        <end position="122"/>
    </location>
</feature>
<evidence type="ECO:0000313" key="16">
    <source>
        <dbReference type="EMBL" id="KAK7200479.1"/>
    </source>
</evidence>
<protein>
    <recommendedName>
        <fullName evidence="3 13">Telomerase reverse transcriptase</fullName>
        <ecNumber evidence="2 13">2.7.7.49</ecNumber>
    </recommendedName>
    <alternativeName>
        <fullName evidence="13">Telomerase catalytic subunit</fullName>
    </alternativeName>
</protein>
<sequence>MSASFPSIPGFIGPLSLKAFVDEFFGLHLTFATAAAAVPPSLPTAAAERAPSMLASLATRNGRDVVLPPTQSFLLVVYVAAHASSPPPPAAAPEQARQQQPHTATATKAGSGGGSSSSGGARARRQVSVPWLLYTNTSHRPFTDALLRHPWWVSLVACLGPAAMGFVELYCPIILQLEAMAGGVQVLGPPLRCVVVEPPTFSARGRGGGRRGGGPVHRSAMPALKRCASLRDGAAPPTAEKRRRVEAAARESGHHHHHHRHDRHHSTGVDLGSHAGGTSAAWIAALPRTDAPRTRLYSCRDTDCDDDGGDDSGAAPLPAGLLEAVWLLHHPRSLHCVLQAALPRAAAAYKTSPRGAVSACTRDAAPREDVSARHVAYVFRWLELRSPQESGDAVEFDVPSHLRRVLSTVVDQCSRLDLRGAALRHTSHLEDAYQRQQRGAEPWDVQRLVAPVEVVVSYVRTLLATLRWGATSGGAAATFWGLDAAGGERVLDALMRAVRGWLSAGRHATFPVSRFLDGVPVAQVPWLNGFYTKSPRPPSSSAARHARRCRSQVQQRVWLQFSLFLTQDIVPFLVRAAFTVTWSSKQTHTLLFVPATVWRWLVRHELRRARSATVAAASSPLAADRPGDSSATEAAACEAITAPPVSAARGGWRGVRSAGTLARRGAAATLATRSGGASCLYAGVRFRPDQRKLRPIAVVRSASLHSLTEMARGSPGPYSHAGAIARLLRRLPNRRPDGRLPPTTAALLRRVESRGVRRRARRLPAHQPHKAALRATLRCLVSGVEEQRVRDGLPRLSNLSHQDEYAELRSFCEEVRGRHGEVDVGCVTRAEVATAAPPVFLLRCDASRCYDSLPQERVLAAALALVRHDSYRVLSFAVLHAVEGGAAAGDGPRPLRRTRATRTVPCADLDRGIIAGLPRGHIYWEEEEADAVRSRPTSAADSPPTGVISGDAVRALLREHLRHHLVVVSGSGGLLEQRVGIVQGSPVAMLLCDHLLANVVDADLSHVLSEHSERSLLLRRVDDVLVATASPVAAQRCLHAMRCGWPSVGYTSNPSKLTLSSGCGGLVPWCGLLLHDTTLEVSVEWRRVAALLPQLCVGDPRSLHRGDREPLHLTQRLLAVLQLRVAPTTLCARLNSKPRQLQTFYEVGLLWSRVVLKKAQEVLPAAHRRAVAVLLLRPLAACVTRLWRLLRRHKHFLEARRSACDVSETEVRACVVAALHRTMQAKLRLLHSRALRLATAAAQRRLRGRVTPRARRGGGAAQTARRGRRTREQRRRLRRWCRQSARVPLRSFWWVAAAEVGLQWRHSLSSLCAAAAPGVGGAETASLLQEDGPASLHARALHATRTL</sequence>
<comment type="caution">
    <text evidence="16">The sequence shown here is derived from an EMBL/GenBank/DDBJ whole genome shotgun (WGS) entry which is preliminary data.</text>
</comment>
<dbReference type="Pfam" id="PF12009">
    <property type="entry name" value="Telomerase_RBD"/>
    <property type="match status" value="1"/>
</dbReference>
<evidence type="ECO:0000256" key="9">
    <source>
        <dbReference type="ARBA" id="ARBA00022895"/>
    </source>
</evidence>
<evidence type="ECO:0000256" key="8">
    <source>
        <dbReference type="ARBA" id="ARBA00022842"/>
    </source>
</evidence>
<comment type="function">
    <text evidence="13">Telomerase is a ribonucleoprotein enzyme essential for the replication of chromosome termini in most eukaryotes. It elongates telomeres. It is a reverse transcriptase that adds simple sequence repeats to chromosome ends by copying a template sequence within the RNA component of the enzyme.</text>
</comment>
<dbReference type="GO" id="GO:0007004">
    <property type="term" value="P:telomere maintenance via telomerase"/>
    <property type="evidence" value="ECO:0007669"/>
    <property type="project" value="TreeGrafter"/>
</dbReference>
<evidence type="ECO:0000256" key="6">
    <source>
        <dbReference type="ARBA" id="ARBA00022695"/>
    </source>
</evidence>
<evidence type="ECO:0000256" key="11">
    <source>
        <dbReference type="ARBA" id="ARBA00023242"/>
    </source>
</evidence>
<dbReference type="InterPro" id="IPR000477">
    <property type="entry name" value="RT_dom"/>
</dbReference>
<dbReference type="PROSITE" id="PS50878">
    <property type="entry name" value="RT_POL"/>
    <property type="match status" value="1"/>
</dbReference>
<evidence type="ECO:0000256" key="5">
    <source>
        <dbReference type="ARBA" id="ARBA00022679"/>
    </source>
</evidence>
<comment type="similarity">
    <text evidence="1 13">Belongs to the reverse transcriptase family. Telomerase subfamily.</text>
</comment>
<keyword evidence="11 13" id="KW-0539">Nucleus</keyword>
<dbReference type="InterPro" id="IPR003545">
    <property type="entry name" value="Telomerase_RT"/>
</dbReference>
<name>A0AAW0F495_9TRYP</name>
<dbReference type="PANTHER" id="PTHR12066:SF0">
    <property type="entry name" value="TELOMERASE REVERSE TRANSCRIPTASE"/>
    <property type="match status" value="1"/>
</dbReference>
<feature type="domain" description="Reverse transcriptase" evidence="15">
    <location>
        <begin position="709"/>
        <end position="1074"/>
    </location>
</feature>
<evidence type="ECO:0000313" key="17">
    <source>
        <dbReference type="Proteomes" id="UP001430356"/>
    </source>
</evidence>